<dbReference type="CDD" id="cd16896">
    <property type="entry name" value="LT_Slt70-like"/>
    <property type="match status" value="1"/>
</dbReference>
<accession>A0A9D2LXT7</accession>
<evidence type="ECO:0000259" key="1">
    <source>
        <dbReference type="Pfam" id="PF01464"/>
    </source>
</evidence>
<dbReference type="InterPro" id="IPR023346">
    <property type="entry name" value="Lysozyme-like_dom_sf"/>
</dbReference>
<reference evidence="2" key="1">
    <citation type="journal article" date="2021" name="PeerJ">
        <title>Extensive microbial diversity within the chicken gut microbiome revealed by metagenomics and culture.</title>
        <authorList>
            <person name="Gilroy R."/>
            <person name="Ravi A."/>
            <person name="Getino M."/>
            <person name="Pursley I."/>
            <person name="Horton D.L."/>
            <person name="Alikhan N.F."/>
            <person name="Baker D."/>
            <person name="Gharbi K."/>
            <person name="Hall N."/>
            <person name="Watson M."/>
            <person name="Adriaenssens E.M."/>
            <person name="Foster-Nyarko E."/>
            <person name="Jarju S."/>
            <person name="Secka A."/>
            <person name="Antonio M."/>
            <person name="Oren A."/>
            <person name="Chaudhuri R.R."/>
            <person name="La Ragione R."/>
            <person name="Hildebrand F."/>
            <person name="Pallen M.J."/>
        </authorList>
    </citation>
    <scope>NUCLEOTIDE SEQUENCE</scope>
    <source>
        <strain evidence="2">ChiBcolR8-3208</strain>
    </source>
</reference>
<dbReference type="AlphaFoldDB" id="A0A9D2LXT7"/>
<name>A0A9D2LXT7_9FIRM</name>
<reference evidence="2" key="2">
    <citation type="submission" date="2021-04" db="EMBL/GenBank/DDBJ databases">
        <authorList>
            <person name="Gilroy R."/>
        </authorList>
    </citation>
    <scope>NUCLEOTIDE SEQUENCE</scope>
    <source>
        <strain evidence="2">ChiBcolR8-3208</strain>
    </source>
</reference>
<comment type="caution">
    <text evidence="2">The sequence shown here is derived from an EMBL/GenBank/DDBJ whole genome shotgun (WGS) entry which is preliminary data.</text>
</comment>
<sequence length="185" mass="20673">MKRGCLTLAVLTVAVAVVVVLFGPRLLEGGLRLLYPQRYTELVEREAAEFDLEPNLVYAIIKTESGFDPQARSHADAMGLMQLTQETFDWIFSLYPTEDGSGDIWDPGDNIHCGCALLRLLLDQYGTVEVALAAYNAGMGNVSGWLESGDYSHDGETLHTIPYPETDAYVRKVQRAYRIYEKLYS</sequence>
<dbReference type="Proteomes" id="UP000824214">
    <property type="component" value="Unassembled WGS sequence"/>
</dbReference>
<dbReference type="SUPFAM" id="SSF53955">
    <property type="entry name" value="Lysozyme-like"/>
    <property type="match status" value="1"/>
</dbReference>
<dbReference type="Pfam" id="PF01464">
    <property type="entry name" value="SLT"/>
    <property type="match status" value="1"/>
</dbReference>
<feature type="domain" description="Transglycosylase SLT" evidence="1">
    <location>
        <begin position="42"/>
        <end position="148"/>
    </location>
</feature>
<dbReference type="Gene3D" id="1.10.530.10">
    <property type="match status" value="1"/>
</dbReference>
<protein>
    <submittedName>
        <fullName evidence="2">Lytic transglycosylase domain-containing protein</fullName>
    </submittedName>
</protein>
<evidence type="ECO:0000313" key="2">
    <source>
        <dbReference type="EMBL" id="HJB37179.1"/>
    </source>
</evidence>
<dbReference type="InterPro" id="IPR008258">
    <property type="entry name" value="Transglycosylase_SLT_dom_1"/>
</dbReference>
<dbReference type="EMBL" id="DWXZ01000072">
    <property type="protein sequence ID" value="HJB37179.1"/>
    <property type="molecule type" value="Genomic_DNA"/>
</dbReference>
<gene>
    <name evidence="2" type="ORF">H9942_03825</name>
</gene>
<dbReference type="PANTHER" id="PTHR37423:SF2">
    <property type="entry name" value="MEMBRANE-BOUND LYTIC MUREIN TRANSGLYCOSYLASE C"/>
    <property type="match status" value="1"/>
</dbReference>
<dbReference type="PANTHER" id="PTHR37423">
    <property type="entry name" value="SOLUBLE LYTIC MUREIN TRANSGLYCOSYLASE-RELATED"/>
    <property type="match status" value="1"/>
</dbReference>
<organism evidence="2 3">
    <name type="scientific">Candidatus Acutalibacter ornithocaccae</name>
    <dbReference type="NCBI Taxonomy" id="2838416"/>
    <lineage>
        <taxon>Bacteria</taxon>
        <taxon>Bacillati</taxon>
        <taxon>Bacillota</taxon>
        <taxon>Clostridia</taxon>
        <taxon>Eubacteriales</taxon>
        <taxon>Acutalibacteraceae</taxon>
        <taxon>Acutalibacter</taxon>
    </lineage>
</organism>
<evidence type="ECO:0000313" key="3">
    <source>
        <dbReference type="Proteomes" id="UP000824214"/>
    </source>
</evidence>
<proteinExistence type="predicted"/>